<reference evidence="1" key="1">
    <citation type="submission" date="2014-09" db="EMBL/GenBank/DDBJ databases">
        <authorList>
            <person name="Magalhaes I.L.F."/>
            <person name="Oliveira U."/>
            <person name="Santos F.R."/>
            <person name="Vidigal T.H.D.A."/>
            <person name="Brescovit A.D."/>
            <person name="Santos A.J."/>
        </authorList>
    </citation>
    <scope>NUCLEOTIDE SEQUENCE</scope>
    <source>
        <tissue evidence="1">Shoot tissue taken approximately 20 cm above the soil surface</tissue>
    </source>
</reference>
<name>A0A0A9AHR2_ARUDO</name>
<sequence length="28" mass="3191">MVHSGPQQYGLALPITAIFLKDRKKIQH</sequence>
<dbReference type="EMBL" id="GBRH01251298">
    <property type="protein sequence ID" value="JAD46597.1"/>
    <property type="molecule type" value="Transcribed_RNA"/>
</dbReference>
<protein>
    <submittedName>
        <fullName evidence="1">Uncharacterized protein</fullName>
    </submittedName>
</protein>
<organism evidence="1">
    <name type="scientific">Arundo donax</name>
    <name type="common">Giant reed</name>
    <name type="synonym">Donax arundinaceus</name>
    <dbReference type="NCBI Taxonomy" id="35708"/>
    <lineage>
        <taxon>Eukaryota</taxon>
        <taxon>Viridiplantae</taxon>
        <taxon>Streptophyta</taxon>
        <taxon>Embryophyta</taxon>
        <taxon>Tracheophyta</taxon>
        <taxon>Spermatophyta</taxon>
        <taxon>Magnoliopsida</taxon>
        <taxon>Liliopsida</taxon>
        <taxon>Poales</taxon>
        <taxon>Poaceae</taxon>
        <taxon>PACMAD clade</taxon>
        <taxon>Arundinoideae</taxon>
        <taxon>Arundineae</taxon>
        <taxon>Arundo</taxon>
    </lineage>
</organism>
<accession>A0A0A9AHR2</accession>
<dbReference type="AlphaFoldDB" id="A0A0A9AHR2"/>
<reference evidence="1" key="2">
    <citation type="journal article" date="2015" name="Data Brief">
        <title>Shoot transcriptome of the giant reed, Arundo donax.</title>
        <authorList>
            <person name="Barrero R.A."/>
            <person name="Guerrero F.D."/>
            <person name="Moolhuijzen P."/>
            <person name="Goolsby J.A."/>
            <person name="Tidwell J."/>
            <person name="Bellgard S.E."/>
            <person name="Bellgard M.I."/>
        </authorList>
    </citation>
    <scope>NUCLEOTIDE SEQUENCE</scope>
    <source>
        <tissue evidence="1">Shoot tissue taken approximately 20 cm above the soil surface</tissue>
    </source>
</reference>
<evidence type="ECO:0000313" key="1">
    <source>
        <dbReference type="EMBL" id="JAD46597.1"/>
    </source>
</evidence>
<proteinExistence type="predicted"/>